<dbReference type="InterPro" id="IPR051204">
    <property type="entry name" value="ABC_transp_perm/SBD"/>
</dbReference>
<dbReference type="InterPro" id="IPR035906">
    <property type="entry name" value="MetI-like_sf"/>
</dbReference>
<dbReference type="SUPFAM" id="SSF161098">
    <property type="entry name" value="MetI-like"/>
    <property type="match status" value="1"/>
</dbReference>
<keyword evidence="3 6" id="KW-0812">Transmembrane</keyword>
<feature type="transmembrane region" description="Helical" evidence="6">
    <location>
        <begin position="72"/>
        <end position="92"/>
    </location>
</feature>
<reference evidence="8 9" key="1">
    <citation type="submission" date="2020-04" db="EMBL/GenBank/DDBJ databases">
        <title>Enterovirga sp. isolate from soil.</title>
        <authorList>
            <person name="Chea S."/>
            <person name="Kim D.-U."/>
        </authorList>
    </citation>
    <scope>NUCLEOTIDE SEQUENCE [LARGE SCALE GENOMIC DNA]</scope>
    <source>
        <strain evidence="8 9">DB1703</strain>
    </source>
</reference>
<feature type="transmembrane region" description="Helical" evidence="6">
    <location>
        <begin position="46"/>
        <end position="66"/>
    </location>
</feature>
<dbReference type="RefSeq" id="WP_171219652.1">
    <property type="nucleotide sequence ID" value="NZ_JABEPP010000005.1"/>
</dbReference>
<proteinExistence type="inferred from homology"/>
<keyword evidence="9" id="KW-1185">Reference proteome</keyword>
<dbReference type="Gene3D" id="1.10.3720.10">
    <property type="entry name" value="MetI-like"/>
    <property type="match status" value="1"/>
</dbReference>
<keyword evidence="4 6" id="KW-1133">Transmembrane helix</keyword>
<dbReference type="EMBL" id="JABEPP010000005">
    <property type="protein sequence ID" value="NNM74191.1"/>
    <property type="molecule type" value="Genomic_DNA"/>
</dbReference>
<sequence length="209" mass="21531">MAWAIENPAALGEALLRHMVLVGLALLISLAIALPLGIWSARRPRAYTAVLLATGLLYTVPALALFALLVPFMGLGTAPAVTAIVLYSLLVLTRNVAVGLQTLPGEVLEAADGMGYGRWRRLLAIELPLAAPVIVAGVRLTVVTQVSVATVGAFIGAGGLGDLIFQGITQDIGEKVLAGAVAASALAVLADEALRRLERRLAASQGGEP</sequence>
<name>A0A849IA58_9HYPH</name>
<feature type="domain" description="ABC transmembrane type-1" evidence="7">
    <location>
        <begin position="15"/>
        <end position="198"/>
    </location>
</feature>
<evidence type="ECO:0000256" key="1">
    <source>
        <dbReference type="ARBA" id="ARBA00004651"/>
    </source>
</evidence>
<dbReference type="PANTHER" id="PTHR30177:SF4">
    <property type="entry name" value="OSMOPROTECTANT IMPORT PERMEASE PROTEIN OSMW"/>
    <property type="match status" value="1"/>
</dbReference>
<dbReference type="CDD" id="cd06261">
    <property type="entry name" value="TM_PBP2"/>
    <property type="match status" value="1"/>
</dbReference>
<dbReference type="PANTHER" id="PTHR30177">
    <property type="entry name" value="GLYCINE BETAINE/L-PROLINE TRANSPORT SYSTEM PERMEASE PROTEIN PROW"/>
    <property type="match status" value="1"/>
</dbReference>
<organism evidence="8 9">
    <name type="scientific">Enterovirga aerilata</name>
    <dbReference type="NCBI Taxonomy" id="2730920"/>
    <lineage>
        <taxon>Bacteria</taxon>
        <taxon>Pseudomonadati</taxon>
        <taxon>Pseudomonadota</taxon>
        <taxon>Alphaproteobacteria</taxon>
        <taxon>Hyphomicrobiales</taxon>
        <taxon>Methylobacteriaceae</taxon>
        <taxon>Enterovirga</taxon>
    </lineage>
</organism>
<gene>
    <name evidence="8" type="ORF">HJG44_17630</name>
</gene>
<dbReference type="GO" id="GO:0055085">
    <property type="term" value="P:transmembrane transport"/>
    <property type="evidence" value="ECO:0007669"/>
    <property type="project" value="InterPro"/>
</dbReference>
<dbReference type="PROSITE" id="PS50928">
    <property type="entry name" value="ABC_TM1"/>
    <property type="match status" value="1"/>
</dbReference>
<evidence type="ECO:0000313" key="9">
    <source>
        <dbReference type="Proteomes" id="UP000564885"/>
    </source>
</evidence>
<accession>A0A849IA58</accession>
<comment type="similarity">
    <text evidence="6">Belongs to the binding-protein-dependent transport system permease family.</text>
</comment>
<comment type="subcellular location">
    <subcellularLocation>
        <location evidence="1 6">Cell membrane</location>
        <topology evidence="1 6">Multi-pass membrane protein</topology>
    </subcellularLocation>
</comment>
<comment type="caution">
    <text evidence="8">The sequence shown here is derived from an EMBL/GenBank/DDBJ whole genome shotgun (WGS) entry which is preliminary data.</text>
</comment>
<evidence type="ECO:0000256" key="4">
    <source>
        <dbReference type="ARBA" id="ARBA00022989"/>
    </source>
</evidence>
<evidence type="ECO:0000256" key="5">
    <source>
        <dbReference type="ARBA" id="ARBA00023136"/>
    </source>
</evidence>
<keyword evidence="2 6" id="KW-0813">Transport</keyword>
<dbReference type="GO" id="GO:0031460">
    <property type="term" value="P:glycine betaine transport"/>
    <property type="evidence" value="ECO:0007669"/>
    <property type="project" value="UniProtKB-ARBA"/>
</dbReference>
<keyword evidence="5 6" id="KW-0472">Membrane</keyword>
<evidence type="ECO:0000256" key="3">
    <source>
        <dbReference type="ARBA" id="ARBA00022692"/>
    </source>
</evidence>
<protein>
    <submittedName>
        <fullName evidence="8">ABC transporter permease</fullName>
    </submittedName>
</protein>
<evidence type="ECO:0000256" key="6">
    <source>
        <dbReference type="RuleBase" id="RU363032"/>
    </source>
</evidence>
<dbReference type="FunFam" id="1.10.3720.10:FF:000001">
    <property type="entry name" value="Glycine betaine ABC transporter, permease"/>
    <property type="match status" value="1"/>
</dbReference>
<dbReference type="GO" id="GO:0005886">
    <property type="term" value="C:plasma membrane"/>
    <property type="evidence" value="ECO:0007669"/>
    <property type="project" value="UniProtKB-SubCell"/>
</dbReference>
<evidence type="ECO:0000313" key="8">
    <source>
        <dbReference type="EMBL" id="NNM74191.1"/>
    </source>
</evidence>
<evidence type="ECO:0000259" key="7">
    <source>
        <dbReference type="PROSITE" id="PS50928"/>
    </source>
</evidence>
<dbReference type="AlphaFoldDB" id="A0A849IA58"/>
<dbReference type="InterPro" id="IPR000515">
    <property type="entry name" value="MetI-like"/>
</dbReference>
<dbReference type="Proteomes" id="UP000564885">
    <property type="component" value="Unassembled WGS sequence"/>
</dbReference>
<evidence type="ECO:0000256" key="2">
    <source>
        <dbReference type="ARBA" id="ARBA00022448"/>
    </source>
</evidence>
<feature type="transmembrane region" description="Helical" evidence="6">
    <location>
        <begin position="20"/>
        <end position="39"/>
    </location>
</feature>
<dbReference type="Pfam" id="PF00528">
    <property type="entry name" value="BPD_transp_1"/>
    <property type="match status" value="1"/>
</dbReference>